<dbReference type="InterPro" id="IPR017972">
    <property type="entry name" value="Cyt_P450_CS"/>
</dbReference>
<dbReference type="PRINTS" id="PR00359">
    <property type="entry name" value="BP450"/>
</dbReference>
<proteinExistence type="inferred from homology"/>
<dbReference type="EMBL" id="QYUP01000092">
    <property type="protein sequence ID" value="RJG18858.1"/>
    <property type="molecule type" value="Genomic_DNA"/>
</dbReference>
<evidence type="ECO:0000256" key="2">
    <source>
        <dbReference type="RuleBase" id="RU000461"/>
    </source>
</evidence>
<keyword evidence="2" id="KW-0479">Metal-binding</keyword>
<dbReference type="InterPro" id="IPR001128">
    <property type="entry name" value="Cyt_P450"/>
</dbReference>
<dbReference type="PANTHER" id="PTHR46696">
    <property type="entry name" value="P450, PUTATIVE (EUROFUNG)-RELATED"/>
    <property type="match status" value="1"/>
</dbReference>
<comment type="caution">
    <text evidence="3">The sequence shown here is derived from an EMBL/GenBank/DDBJ whole genome shotgun (WGS) entry which is preliminary data.</text>
</comment>
<accession>A0A418Y0N6</accession>
<dbReference type="OrthoDB" id="4168525at2"/>
<evidence type="ECO:0000313" key="3">
    <source>
        <dbReference type="EMBL" id="RJG18858.1"/>
    </source>
</evidence>
<dbReference type="GO" id="GO:0020037">
    <property type="term" value="F:heme binding"/>
    <property type="evidence" value="ECO:0007669"/>
    <property type="project" value="InterPro"/>
</dbReference>
<dbReference type="PROSITE" id="PS00086">
    <property type="entry name" value="CYTOCHROME_P450"/>
    <property type="match status" value="1"/>
</dbReference>
<reference evidence="3 4" key="1">
    <citation type="submission" date="2018-09" db="EMBL/GenBank/DDBJ databases">
        <authorList>
            <person name="Zhu H."/>
        </authorList>
    </citation>
    <scope>NUCLEOTIDE SEQUENCE [LARGE SCALE GENOMIC DNA]</scope>
    <source>
        <strain evidence="3 4">K1S02-61</strain>
    </source>
</reference>
<dbReference type="SUPFAM" id="SSF48264">
    <property type="entry name" value="Cytochrome P450"/>
    <property type="match status" value="1"/>
</dbReference>
<dbReference type="RefSeq" id="WP_119810587.1">
    <property type="nucleotide sequence ID" value="NZ_QYUP01000092.1"/>
</dbReference>
<dbReference type="InterPro" id="IPR036396">
    <property type="entry name" value="Cyt_P450_sf"/>
</dbReference>
<keyword evidence="2" id="KW-0503">Monooxygenase</keyword>
<dbReference type="Pfam" id="PF00067">
    <property type="entry name" value="p450"/>
    <property type="match status" value="1"/>
</dbReference>
<dbReference type="GO" id="GO:0005506">
    <property type="term" value="F:iron ion binding"/>
    <property type="evidence" value="ECO:0007669"/>
    <property type="project" value="InterPro"/>
</dbReference>
<evidence type="ECO:0000256" key="1">
    <source>
        <dbReference type="ARBA" id="ARBA00010617"/>
    </source>
</evidence>
<sequence>MTSPNNIPGHVAAERVFSFDIHKDSLLQDGLHEGYAKLIEQAPDVFYTPKNGGHWVVTRFAYAEEILRDPANFTSSEMEIPRIAKPMGLIPINLDPPHSVPYRHVLMPYFSPKSVAEREESLRTWARHFVSAVAAKGSCDFLKDIASQFPVTVFMEMMGIPFDRLESFRAIAEEYLDDIAEARRYELAGQVHAIMMELIEARRIAPGDDLVSVLVNAQVEGRPLNTDELLKMTLLLFLGGLDTVVNVLTFSYRALAEDPALQARLVRDPAAIPGFIEECLRLFGVVNVPRMVARDVERFGVAFRAGDMVLCLNSQLGREARENPDPLTIDVDRKNRRLLTFSTGAHLCVGHNLARSEMRILTEEWLKQIPQFHVSAGFAPKFRAGMVMSLKDLPLEWTPAPAAS</sequence>
<keyword evidence="2" id="KW-0408">Iron</keyword>
<keyword evidence="2" id="KW-0349">Heme</keyword>
<gene>
    <name evidence="3" type="ORF">D3872_09735</name>
</gene>
<dbReference type="GO" id="GO:0016705">
    <property type="term" value="F:oxidoreductase activity, acting on paired donors, with incorporation or reduction of molecular oxygen"/>
    <property type="evidence" value="ECO:0007669"/>
    <property type="project" value="InterPro"/>
</dbReference>
<dbReference type="PRINTS" id="PR00385">
    <property type="entry name" value="P450"/>
</dbReference>
<dbReference type="PANTHER" id="PTHR46696:SF6">
    <property type="entry name" value="P450, PUTATIVE (EUROFUNG)-RELATED"/>
    <property type="match status" value="1"/>
</dbReference>
<dbReference type="Proteomes" id="UP000284006">
    <property type="component" value="Unassembled WGS sequence"/>
</dbReference>
<protein>
    <submittedName>
        <fullName evidence="3">Cytochrome P450</fullName>
    </submittedName>
</protein>
<evidence type="ECO:0000313" key="4">
    <source>
        <dbReference type="Proteomes" id="UP000284006"/>
    </source>
</evidence>
<name>A0A418Y0N6_9BURK</name>
<keyword evidence="2" id="KW-0560">Oxidoreductase</keyword>
<dbReference type="GO" id="GO:0004497">
    <property type="term" value="F:monooxygenase activity"/>
    <property type="evidence" value="ECO:0007669"/>
    <property type="project" value="UniProtKB-KW"/>
</dbReference>
<keyword evidence="4" id="KW-1185">Reference proteome</keyword>
<organism evidence="3 4">
    <name type="scientific">Massilia cavernae</name>
    <dbReference type="NCBI Taxonomy" id="2320864"/>
    <lineage>
        <taxon>Bacteria</taxon>
        <taxon>Pseudomonadati</taxon>
        <taxon>Pseudomonadota</taxon>
        <taxon>Betaproteobacteria</taxon>
        <taxon>Burkholderiales</taxon>
        <taxon>Oxalobacteraceae</taxon>
        <taxon>Telluria group</taxon>
        <taxon>Massilia</taxon>
    </lineage>
</organism>
<dbReference type="InterPro" id="IPR002397">
    <property type="entry name" value="Cyt_P450_B"/>
</dbReference>
<dbReference type="Gene3D" id="1.10.630.10">
    <property type="entry name" value="Cytochrome P450"/>
    <property type="match status" value="1"/>
</dbReference>
<dbReference type="AlphaFoldDB" id="A0A418Y0N6"/>
<comment type="similarity">
    <text evidence="1 2">Belongs to the cytochrome P450 family.</text>
</comment>